<dbReference type="EMBL" id="SLXF01000003">
    <property type="protein sequence ID" value="TCP08002.1"/>
    <property type="molecule type" value="Genomic_DNA"/>
</dbReference>
<organism evidence="2 4">
    <name type="scientific">Caldimonas thermodepolymerans</name>
    <dbReference type="NCBI Taxonomy" id="215580"/>
    <lineage>
        <taxon>Bacteria</taxon>
        <taxon>Pseudomonadati</taxon>
        <taxon>Pseudomonadota</taxon>
        <taxon>Betaproteobacteria</taxon>
        <taxon>Burkholderiales</taxon>
        <taxon>Sphaerotilaceae</taxon>
        <taxon>Caldimonas</taxon>
    </lineage>
</organism>
<evidence type="ECO:0008006" key="6">
    <source>
        <dbReference type="Google" id="ProtNLM"/>
    </source>
</evidence>
<dbReference type="Gene3D" id="2.40.160.170">
    <property type="match status" value="1"/>
</dbReference>
<dbReference type="Proteomes" id="UP000239406">
    <property type="component" value="Unassembled WGS sequence"/>
</dbReference>
<feature type="chain" id="PRO_5040584289" description="Outer membrane protein" evidence="1">
    <location>
        <begin position="25"/>
        <end position="220"/>
    </location>
</feature>
<evidence type="ECO:0000313" key="3">
    <source>
        <dbReference type="EMBL" id="TCP08002.1"/>
    </source>
</evidence>
<accession>A0A2S5T1Z4</accession>
<proteinExistence type="predicted"/>
<dbReference type="OrthoDB" id="8684551at2"/>
<evidence type="ECO:0000313" key="5">
    <source>
        <dbReference type="Proteomes" id="UP000294772"/>
    </source>
</evidence>
<evidence type="ECO:0000313" key="4">
    <source>
        <dbReference type="Proteomes" id="UP000239406"/>
    </source>
</evidence>
<sequence length="220" mass="23627">MKTLSNVHGAIALVLLAAFAPARADGVLQLRIDGPKVRLSYAVPLEEMPDFGIDRFRVRLGGLRVYETRLDGNARTALGNWSMMGDYYFDRQGGFRASGGLLAGERLGDHAGLAALGAPGSGLGLTGLRTPMTLDLHTRPLPYIGMGYTEPSWRGSNWSFFADVGMVMLKPRSTVKLGAAAGGAWLNGDEGRRVGEMDLPGPLGDWRLSPVIQFGLSYAF</sequence>
<protein>
    <recommendedName>
        <fullName evidence="6">Outer membrane protein</fullName>
    </recommendedName>
</protein>
<dbReference type="EMBL" id="PSNY01000016">
    <property type="protein sequence ID" value="PPE69024.1"/>
    <property type="molecule type" value="Genomic_DNA"/>
</dbReference>
<evidence type="ECO:0000313" key="2">
    <source>
        <dbReference type="EMBL" id="PPE69024.1"/>
    </source>
</evidence>
<feature type="signal peptide" evidence="1">
    <location>
        <begin position="1"/>
        <end position="24"/>
    </location>
</feature>
<comment type="caution">
    <text evidence="2">The sequence shown here is derived from an EMBL/GenBank/DDBJ whole genome shotgun (WGS) entry which is preliminary data.</text>
</comment>
<reference evidence="2 4" key="1">
    <citation type="submission" date="2018-02" db="EMBL/GenBank/DDBJ databases">
        <title>Reclassifiation of [Polyangium] brachysporum DSM 7029 as Guopingzhaonella breviflexa gen. nov., sp. nov., a member of the family Comamonadaceae.</title>
        <authorList>
            <person name="Tang B."/>
        </authorList>
    </citation>
    <scope>NUCLEOTIDE SEQUENCE [LARGE SCALE GENOMIC DNA]</scope>
    <source>
        <strain evidence="2 4">DSM 15344</strain>
    </source>
</reference>
<dbReference type="AlphaFoldDB" id="A0A2S5T1Z4"/>
<name>A0A2S5T1Z4_9BURK</name>
<reference evidence="3 5" key="2">
    <citation type="submission" date="2019-03" db="EMBL/GenBank/DDBJ databases">
        <title>Genomic Encyclopedia of Type Strains, Phase IV (KMG-IV): sequencing the most valuable type-strain genomes for metagenomic binning, comparative biology and taxonomic classification.</title>
        <authorList>
            <person name="Goeker M."/>
        </authorList>
    </citation>
    <scope>NUCLEOTIDE SEQUENCE [LARGE SCALE GENOMIC DNA]</scope>
    <source>
        <strain evidence="3 5">DSM 15264</strain>
    </source>
</reference>
<dbReference type="RefSeq" id="WP_104358384.1">
    <property type="nucleotide sequence ID" value="NZ_CP064338.1"/>
</dbReference>
<keyword evidence="1" id="KW-0732">Signal</keyword>
<evidence type="ECO:0000256" key="1">
    <source>
        <dbReference type="SAM" id="SignalP"/>
    </source>
</evidence>
<keyword evidence="4" id="KW-1185">Reference proteome</keyword>
<gene>
    <name evidence="2" type="ORF">C1702_14255</name>
    <name evidence="3" type="ORF">EV676_10332</name>
</gene>
<dbReference type="Proteomes" id="UP000294772">
    <property type="component" value="Unassembled WGS sequence"/>
</dbReference>